<dbReference type="KEGG" id="jag:GJA_4914"/>
<feature type="compositionally biased region" description="Basic and acidic residues" evidence="1">
    <location>
        <begin position="93"/>
        <end position="106"/>
    </location>
</feature>
<dbReference type="EMBL" id="HG322949">
    <property type="protein sequence ID" value="CDG85517.1"/>
    <property type="molecule type" value="Genomic_DNA"/>
</dbReference>
<proteinExistence type="predicted"/>
<dbReference type="eggNOG" id="COG0810">
    <property type="taxonomic scope" value="Bacteria"/>
</dbReference>
<keyword evidence="2" id="KW-0472">Membrane</keyword>
<keyword evidence="4" id="KW-1185">Reference proteome</keyword>
<dbReference type="STRING" id="1349767.GJA_4914"/>
<dbReference type="RefSeq" id="WP_242404608.1">
    <property type="nucleotide sequence ID" value="NZ_BCTH01000110.1"/>
</dbReference>
<evidence type="ECO:0000256" key="1">
    <source>
        <dbReference type="SAM" id="MobiDB-lite"/>
    </source>
</evidence>
<organism evidence="3 4">
    <name type="scientific">Janthinobacterium agaricidamnosum NBRC 102515 = DSM 9628</name>
    <dbReference type="NCBI Taxonomy" id="1349767"/>
    <lineage>
        <taxon>Bacteria</taxon>
        <taxon>Pseudomonadati</taxon>
        <taxon>Pseudomonadota</taxon>
        <taxon>Betaproteobacteria</taxon>
        <taxon>Burkholderiales</taxon>
        <taxon>Oxalobacteraceae</taxon>
        <taxon>Janthinobacterium</taxon>
    </lineage>
</organism>
<feature type="transmembrane region" description="Helical" evidence="2">
    <location>
        <begin position="42"/>
        <end position="60"/>
    </location>
</feature>
<gene>
    <name evidence="3" type="ORF">GJA_4914</name>
</gene>
<dbReference type="HOGENOM" id="CLU_077126_0_0_4"/>
<keyword evidence="2" id="KW-0812">Transmembrane</keyword>
<evidence type="ECO:0000313" key="3">
    <source>
        <dbReference type="EMBL" id="CDG85517.1"/>
    </source>
</evidence>
<dbReference type="PATRIC" id="fig|1349767.4.peg.1534"/>
<evidence type="ECO:0000313" key="4">
    <source>
        <dbReference type="Proteomes" id="UP000027604"/>
    </source>
</evidence>
<feature type="region of interest" description="Disordered" evidence="1">
    <location>
        <begin position="80"/>
        <end position="178"/>
    </location>
</feature>
<name>W0VE00_9BURK</name>
<feature type="compositionally biased region" description="Low complexity" evidence="1">
    <location>
        <begin position="82"/>
        <end position="92"/>
    </location>
</feature>
<keyword evidence="2" id="KW-1133">Transmembrane helix</keyword>
<reference evidence="3 4" key="1">
    <citation type="journal article" date="2015" name="Genome Announc.">
        <title>Genome Sequence of Mushroom Soft-Rot Pathogen Janthinobacterium agaricidamnosum.</title>
        <authorList>
            <person name="Graupner K."/>
            <person name="Lackner G."/>
            <person name="Hertweck C."/>
        </authorList>
    </citation>
    <scope>NUCLEOTIDE SEQUENCE [LARGE SCALE GENOMIC DNA]</scope>
    <source>
        <strain evidence="4">NBRC 102515 / DSM 9628</strain>
    </source>
</reference>
<sequence>MLFILHDKTHLMAAHSEYCETCGQLIKPPETYGSGRSLSSRIGIGISILLHVIAALYFMLRSDTIVKVTQPKRESAMVYIAPPSTKPLSKPLSEPKKTKPVKEKVKPPTPQKPVTPRNAPREQPVEKTFTPPVVATMKVPPPPPQQDMESMIAARRKAREDAQPPAPPQAPAESDNDRAIRIAKANIAGAQGRNSGADSDDSGGVFSIVDQTSFSATIKFRGWNTNFKRNWLKEEKVDIGSERDIETAIVKKMIQLIRQEKPGDFVWESRRLGRNIPMSARVEDTAELQAFLLQEFFPNYRRAR</sequence>
<dbReference type="AlphaFoldDB" id="W0VE00"/>
<dbReference type="Proteomes" id="UP000027604">
    <property type="component" value="Chromosome I"/>
</dbReference>
<protein>
    <submittedName>
        <fullName evidence="3">Uncharacterized protein</fullName>
    </submittedName>
</protein>
<evidence type="ECO:0000256" key="2">
    <source>
        <dbReference type="SAM" id="Phobius"/>
    </source>
</evidence>
<accession>W0VE00</accession>